<dbReference type="Proteomes" id="UP000070257">
    <property type="component" value="Unassembled WGS sequence"/>
</dbReference>
<keyword evidence="2" id="KW-0949">S-adenosyl-L-methionine</keyword>
<accession>A0A656YX92</accession>
<gene>
    <name evidence="8" type="ORF">AKJ39_01670</name>
</gene>
<reference evidence="8 9" key="1">
    <citation type="journal article" date="2016" name="Sci. Rep.">
        <title>Metabolic traits of an uncultured archaeal lineage -MSBL1- from brine pools of the Red Sea.</title>
        <authorList>
            <person name="Mwirichia R."/>
            <person name="Alam I."/>
            <person name="Rashid M."/>
            <person name="Vinu M."/>
            <person name="Ba-Alawi W."/>
            <person name="Anthony Kamau A."/>
            <person name="Kamanda Ngugi D."/>
            <person name="Goker M."/>
            <person name="Klenk H.P."/>
            <person name="Bajic V."/>
            <person name="Stingl U."/>
        </authorList>
    </citation>
    <scope>NUCLEOTIDE SEQUENCE [LARGE SCALE GENOMIC DNA]</scope>
    <source>
        <strain evidence="8">SCGC-AAA259J03</strain>
    </source>
</reference>
<sequence length="332" mass="38866">MDEKTLKIIISKILKTVENPVFSWQGGEPTLVGLCFFKKIIELQKKYGFIGQKISNSIQTNGVLLDKKWADFFLKYNFFVGLSLDGPKKIHNEYRIQSWDKAMKAGKILNNYGIPHNILCVLTKTSVEEPEKLLDFYLENNHYHLQFIPAFNPPSGKSCDSIQDFSPDPYRVGNFWHVLFQKWTEQYPPEFSVRFFDSLLRIELGKKANNCRIEKNCKKYLLIESNGDIYPCDFFVEPEKKLGNIKNQKLSELAGKEKYDKFAEKKQDMSSECIECEYKKYCNGGCPRYRDLENYSGKKTYLCKAYRYFLDRNKGKIENVAQKAKKYNNLLH</sequence>
<evidence type="ECO:0000313" key="9">
    <source>
        <dbReference type="Proteomes" id="UP000070257"/>
    </source>
</evidence>
<dbReference type="InterPro" id="IPR023885">
    <property type="entry name" value="4Fe4S-binding_SPASM_dom"/>
</dbReference>
<dbReference type="InterPro" id="IPR013785">
    <property type="entry name" value="Aldolase_TIM"/>
</dbReference>
<evidence type="ECO:0000256" key="4">
    <source>
        <dbReference type="ARBA" id="ARBA00023004"/>
    </source>
</evidence>
<comment type="caution">
    <text evidence="8">The sequence shown here is derived from an EMBL/GenBank/DDBJ whole genome shotgun (WGS) entry which is preliminary data.</text>
</comment>
<name>A0A656YX92_9EURY</name>
<dbReference type="PROSITE" id="PS51918">
    <property type="entry name" value="RADICAL_SAM"/>
    <property type="match status" value="1"/>
</dbReference>
<organism evidence="8 9">
    <name type="scientific">candidate division MSBL1 archaeon SCGC-AAA259J03</name>
    <dbReference type="NCBI Taxonomy" id="1698269"/>
    <lineage>
        <taxon>Archaea</taxon>
        <taxon>Methanobacteriati</taxon>
        <taxon>Methanobacteriota</taxon>
        <taxon>candidate division MSBL1</taxon>
    </lineage>
</organism>
<dbReference type="Pfam" id="PF13186">
    <property type="entry name" value="SPASM"/>
    <property type="match status" value="1"/>
</dbReference>
<keyword evidence="4" id="KW-0408">Iron</keyword>
<dbReference type="Pfam" id="PF04055">
    <property type="entry name" value="Radical_SAM"/>
    <property type="match status" value="1"/>
</dbReference>
<keyword evidence="3" id="KW-0479">Metal-binding</keyword>
<comment type="similarity">
    <text evidence="6">Belongs to the radical SAM superfamily. Anaerobic sulfatase-maturating enzyme family.</text>
</comment>
<dbReference type="NCBIfam" id="TIGR04085">
    <property type="entry name" value="rSAM_more_4Fe4S"/>
    <property type="match status" value="1"/>
</dbReference>
<evidence type="ECO:0000256" key="1">
    <source>
        <dbReference type="ARBA" id="ARBA00001966"/>
    </source>
</evidence>
<dbReference type="PANTHER" id="PTHR43273">
    <property type="entry name" value="ANAEROBIC SULFATASE-MATURATING ENZYME HOMOLOG ASLB-RELATED"/>
    <property type="match status" value="1"/>
</dbReference>
<dbReference type="GO" id="GO:0016491">
    <property type="term" value="F:oxidoreductase activity"/>
    <property type="evidence" value="ECO:0007669"/>
    <property type="project" value="InterPro"/>
</dbReference>
<evidence type="ECO:0000256" key="6">
    <source>
        <dbReference type="ARBA" id="ARBA00023601"/>
    </source>
</evidence>
<dbReference type="PANTHER" id="PTHR43273:SF3">
    <property type="entry name" value="ANAEROBIC SULFATASE-MATURATING ENZYME HOMOLOG ASLB-RELATED"/>
    <property type="match status" value="1"/>
</dbReference>
<dbReference type="AlphaFoldDB" id="A0A656YX92"/>
<dbReference type="InterPro" id="IPR007197">
    <property type="entry name" value="rSAM"/>
</dbReference>
<dbReference type="EMBL" id="LHXT01000016">
    <property type="protein sequence ID" value="KXA98549.1"/>
    <property type="molecule type" value="Genomic_DNA"/>
</dbReference>
<dbReference type="GO" id="GO:0051536">
    <property type="term" value="F:iron-sulfur cluster binding"/>
    <property type="evidence" value="ECO:0007669"/>
    <property type="project" value="UniProtKB-KW"/>
</dbReference>
<dbReference type="InterPro" id="IPR058240">
    <property type="entry name" value="rSAM_sf"/>
</dbReference>
<dbReference type="InterPro" id="IPR023867">
    <property type="entry name" value="Sulphatase_maturase_rSAM"/>
</dbReference>
<evidence type="ECO:0000256" key="5">
    <source>
        <dbReference type="ARBA" id="ARBA00023014"/>
    </source>
</evidence>
<comment type="cofactor">
    <cofactor evidence="1">
        <name>[4Fe-4S] cluster</name>
        <dbReference type="ChEBI" id="CHEBI:49883"/>
    </cofactor>
</comment>
<keyword evidence="9" id="KW-1185">Reference proteome</keyword>
<keyword evidence="5" id="KW-0411">Iron-sulfur</keyword>
<protein>
    <recommendedName>
        <fullName evidence="7">Radical SAM core domain-containing protein</fullName>
    </recommendedName>
</protein>
<dbReference type="GO" id="GO:0046872">
    <property type="term" value="F:metal ion binding"/>
    <property type="evidence" value="ECO:0007669"/>
    <property type="project" value="UniProtKB-KW"/>
</dbReference>
<evidence type="ECO:0000259" key="7">
    <source>
        <dbReference type="PROSITE" id="PS51918"/>
    </source>
</evidence>
<evidence type="ECO:0000256" key="2">
    <source>
        <dbReference type="ARBA" id="ARBA00022691"/>
    </source>
</evidence>
<evidence type="ECO:0000256" key="3">
    <source>
        <dbReference type="ARBA" id="ARBA00022723"/>
    </source>
</evidence>
<feature type="domain" description="Radical SAM core" evidence="7">
    <location>
        <begin position="1"/>
        <end position="189"/>
    </location>
</feature>
<proteinExistence type="inferred from homology"/>
<dbReference type="SUPFAM" id="SSF102114">
    <property type="entry name" value="Radical SAM enzymes"/>
    <property type="match status" value="1"/>
</dbReference>
<dbReference type="Gene3D" id="3.20.20.70">
    <property type="entry name" value="Aldolase class I"/>
    <property type="match status" value="1"/>
</dbReference>
<evidence type="ECO:0000313" key="8">
    <source>
        <dbReference type="EMBL" id="KXA98549.1"/>
    </source>
</evidence>